<protein>
    <submittedName>
        <fullName evidence="2">Uncharacterized protein</fullName>
    </submittedName>
</protein>
<accession>R8Z1K1</accession>
<dbReference type="AlphaFoldDB" id="R8Z1K1"/>
<evidence type="ECO:0000313" key="3">
    <source>
        <dbReference type="Proteomes" id="UP000013986"/>
    </source>
</evidence>
<dbReference type="Proteomes" id="UP000013986">
    <property type="component" value="Unassembled WGS sequence"/>
</dbReference>
<dbReference type="OrthoDB" id="6073551at2"/>
<evidence type="ECO:0000313" key="2">
    <source>
        <dbReference type="EMBL" id="EOQ75500.1"/>
    </source>
</evidence>
<dbReference type="HOGENOM" id="CLU_036687_1_0_6"/>
<organism evidence="2 3">
    <name type="scientific">Acinetobacter lactucae</name>
    <dbReference type="NCBI Taxonomy" id="1785128"/>
    <lineage>
        <taxon>Bacteria</taxon>
        <taxon>Pseudomonadati</taxon>
        <taxon>Pseudomonadota</taxon>
        <taxon>Gammaproteobacteria</taxon>
        <taxon>Moraxellales</taxon>
        <taxon>Moraxellaceae</taxon>
        <taxon>Acinetobacter</taxon>
        <taxon>Acinetobacter calcoaceticus/baumannii complex</taxon>
    </lineage>
</organism>
<comment type="caution">
    <text evidence="2">The sequence shown here is derived from an EMBL/GenBank/DDBJ whole genome shotgun (WGS) entry which is preliminary data.</text>
</comment>
<feature type="chain" id="PRO_5004469840" evidence="1">
    <location>
        <begin position="25"/>
        <end position="492"/>
    </location>
</feature>
<reference evidence="2 3" key="1">
    <citation type="submission" date="2013-02" db="EMBL/GenBank/DDBJ databases">
        <title>The Genome Sequence of Acinetobacter pittii ANC 4052.</title>
        <authorList>
            <consortium name="The Broad Institute Genome Sequencing Platform"/>
            <consortium name="The Broad Institute Genome Sequencing Center for Infectious Disease"/>
            <person name="Cerqueira G."/>
            <person name="Feldgarden M."/>
            <person name="Courvalin P."/>
            <person name="Perichon B."/>
            <person name="Grillot-Courvalin C."/>
            <person name="Clermont D."/>
            <person name="Rocha E."/>
            <person name="Yoon E.-J."/>
            <person name="Nemec A."/>
            <person name="Walker B."/>
            <person name="Young S.K."/>
            <person name="Zeng Q."/>
            <person name="Gargeya S."/>
            <person name="Fitzgerald M."/>
            <person name="Haas B."/>
            <person name="Abouelleil A."/>
            <person name="Alvarado L."/>
            <person name="Arachchi H.M."/>
            <person name="Berlin A.M."/>
            <person name="Chapman S.B."/>
            <person name="Dewar J."/>
            <person name="Goldberg J."/>
            <person name="Griggs A."/>
            <person name="Gujja S."/>
            <person name="Hansen M."/>
            <person name="Howarth C."/>
            <person name="Imamovic A."/>
            <person name="Larimer J."/>
            <person name="McCowan C."/>
            <person name="Murphy C."/>
            <person name="Neiman D."/>
            <person name="Pearson M."/>
            <person name="Priest M."/>
            <person name="Roberts A."/>
            <person name="Saif S."/>
            <person name="Shea T."/>
            <person name="Sisk P."/>
            <person name="Sykes S."/>
            <person name="Wortman J."/>
            <person name="Nusbaum C."/>
            <person name="Birren B."/>
        </authorList>
    </citation>
    <scope>NUCLEOTIDE SEQUENCE [LARGE SCALE GENOMIC DNA]</scope>
    <source>
        <strain evidence="2 3">ANC 4052</strain>
    </source>
</reference>
<dbReference type="PATRIC" id="fig|1217689.3.peg.1609"/>
<gene>
    <name evidence="2" type="ORF">F929_01646</name>
</gene>
<feature type="signal peptide" evidence="1">
    <location>
        <begin position="1"/>
        <end position="24"/>
    </location>
</feature>
<dbReference type="RefSeq" id="WP_016144470.1">
    <property type="nucleotide sequence ID" value="NZ_KB976991.1"/>
</dbReference>
<sequence length="492" mass="51931">MRQFTSLRVALLTLGSLCFSSAYAASTLVPMSDAELSATRGQALMSMSYIAPTDSANLEKLRNSNSNIGFFKLGMEAELEINTNIRKLQLGCGGVNGAGGCDIDIDNLSLSGQKFDANGNPLAMTSEERASSSAVLTNPFIEFAIKNPNSASTREVAGLRLSAEKFIGLLTAGTENTTRPNGINSISGYMQVQSDSSGLIKGYATTSATRDNLYGTNAVTGRLQALGLGGAAEVSFVTSNGGFNIPGIQNNYFEIAPIQVNGNRVSSKVLSAPVKVPNIYVGHSSSYPVDGTVQYNAAGPHDPAYPEPTGIYTQGGKVEATVTSCSVLACLIAGQGSKFSNVYMNGTISNITANLNLTQSLGLIHNLPINSPMYLALQNQALQWPGAKPDDIAQKGWWMSFAQPVNIGNIIPQDAIDISPLFPQISTAVSAYLQSHPAQTSDLDGLLLGADLDVNIGTIDLKNSPLTLNLNNLQLTNQNFKSNCHGPNLTFC</sequence>
<keyword evidence="1" id="KW-0732">Signal</keyword>
<name>R8Z1K1_9GAMM</name>
<dbReference type="EMBL" id="APQO01000004">
    <property type="protein sequence ID" value="EOQ75500.1"/>
    <property type="molecule type" value="Genomic_DNA"/>
</dbReference>
<evidence type="ECO:0000256" key="1">
    <source>
        <dbReference type="SAM" id="SignalP"/>
    </source>
</evidence>
<proteinExistence type="predicted"/>